<comment type="caution">
    <text evidence="1">The sequence shown here is derived from an EMBL/GenBank/DDBJ whole genome shotgun (WGS) entry which is preliminary data.</text>
</comment>
<dbReference type="AlphaFoldDB" id="A0A9P6AZ10"/>
<sequence>MANPLKPIVLYPEDGSFSPPLALELLPYGLTLNKILINGDGKTHDIVIGPYVLEDHKKSRRFQNTIIGRYSNRLPVGNHDIEKGGSKEVVAPIANENTNVSLHGGPVGFDQAAFTPVDSINSSKLFTQKELTALIAHAPSATLFTHTSPAGDQGYPGELFIEVIVALSNSSRTWDPVTRERSLGSVILLYRAIVRSPNGTRVITPVNLTHHWGFNLDASYALPNGRTPDIKNHRLFIDAKHVLAGDRTLLPTGELVDTKSTTFDFSDPNPRTIGERYPDDGGYDHYWLFTSDTPRQPAHVPLKGLVDGHQDLITSIFSSTPRVQLISGKSDLKLLFSTNQRGVQFYSGGGLDESGTRKRIHGGSEIGPGYPSSSAAFLEFHAPHAAFLHAFPGATDENADTILSSDELYNHWVRLEILHTPVDE</sequence>
<evidence type="ECO:0000313" key="1">
    <source>
        <dbReference type="EMBL" id="KAF9514624.1"/>
    </source>
</evidence>
<dbReference type="OrthoDB" id="274691at2759"/>
<keyword evidence="2" id="KW-1185">Reference proteome</keyword>
<dbReference type="GO" id="GO:0004034">
    <property type="term" value="F:aldose 1-epimerase activity"/>
    <property type="evidence" value="ECO:0007669"/>
    <property type="project" value="TreeGrafter"/>
</dbReference>
<name>A0A9P6AZ10_9AGAM</name>
<evidence type="ECO:0000313" key="2">
    <source>
        <dbReference type="Proteomes" id="UP000886523"/>
    </source>
</evidence>
<organism evidence="1 2">
    <name type="scientific">Hydnum rufescens UP504</name>
    <dbReference type="NCBI Taxonomy" id="1448309"/>
    <lineage>
        <taxon>Eukaryota</taxon>
        <taxon>Fungi</taxon>
        <taxon>Dikarya</taxon>
        <taxon>Basidiomycota</taxon>
        <taxon>Agaricomycotina</taxon>
        <taxon>Agaricomycetes</taxon>
        <taxon>Cantharellales</taxon>
        <taxon>Hydnaceae</taxon>
        <taxon>Hydnum</taxon>
    </lineage>
</organism>
<proteinExistence type="predicted"/>
<dbReference type="Proteomes" id="UP000886523">
    <property type="component" value="Unassembled WGS sequence"/>
</dbReference>
<dbReference type="Pfam" id="PF01263">
    <property type="entry name" value="Aldose_epim"/>
    <property type="match status" value="1"/>
</dbReference>
<dbReference type="PANTHER" id="PTHR10091">
    <property type="entry name" value="ALDOSE-1-EPIMERASE"/>
    <property type="match status" value="1"/>
</dbReference>
<dbReference type="Gene3D" id="2.70.98.10">
    <property type="match status" value="1"/>
</dbReference>
<accession>A0A9P6AZ10</accession>
<dbReference type="PANTHER" id="PTHR10091:SF0">
    <property type="entry name" value="GALACTOSE MUTAROTASE"/>
    <property type="match status" value="1"/>
</dbReference>
<dbReference type="InterPro" id="IPR011013">
    <property type="entry name" value="Gal_mutarotase_sf_dom"/>
</dbReference>
<dbReference type="GO" id="GO:0033499">
    <property type="term" value="P:galactose catabolic process via UDP-galactose, Leloir pathway"/>
    <property type="evidence" value="ECO:0007669"/>
    <property type="project" value="TreeGrafter"/>
</dbReference>
<reference evidence="1" key="1">
    <citation type="journal article" date="2020" name="Nat. Commun.">
        <title>Large-scale genome sequencing of mycorrhizal fungi provides insights into the early evolution of symbiotic traits.</title>
        <authorList>
            <person name="Miyauchi S."/>
            <person name="Kiss E."/>
            <person name="Kuo A."/>
            <person name="Drula E."/>
            <person name="Kohler A."/>
            <person name="Sanchez-Garcia M."/>
            <person name="Morin E."/>
            <person name="Andreopoulos B."/>
            <person name="Barry K.W."/>
            <person name="Bonito G."/>
            <person name="Buee M."/>
            <person name="Carver A."/>
            <person name="Chen C."/>
            <person name="Cichocki N."/>
            <person name="Clum A."/>
            <person name="Culley D."/>
            <person name="Crous P.W."/>
            <person name="Fauchery L."/>
            <person name="Girlanda M."/>
            <person name="Hayes R.D."/>
            <person name="Keri Z."/>
            <person name="LaButti K."/>
            <person name="Lipzen A."/>
            <person name="Lombard V."/>
            <person name="Magnuson J."/>
            <person name="Maillard F."/>
            <person name="Murat C."/>
            <person name="Nolan M."/>
            <person name="Ohm R.A."/>
            <person name="Pangilinan J."/>
            <person name="Pereira M.F."/>
            <person name="Perotto S."/>
            <person name="Peter M."/>
            <person name="Pfister S."/>
            <person name="Riley R."/>
            <person name="Sitrit Y."/>
            <person name="Stielow J.B."/>
            <person name="Szollosi G."/>
            <person name="Zifcakova L."/>
            <person name="Stursova M."/>
            <person name="Spatafora J.W."/>
            <person name="Tedersoo L."/>
            <person name="Vaario L.M."/>
            <person name="Yamada A."/>
            <person name="Yan M."/>
            <person name="Wang P."/>
            <person name="Xu J."/>
            <person name="Bruns T."/>
            <person name="Baldrian P."/>
            <person name="Vilgalys R."/>
            <person name="Dunand C."/>
            <person name="Henrissat B."/>
            <person name="Grigoriev I.V."/>
            <person name="Hibbett D."/>
            <person name="Nagy L.G."/>
            <person name="Martin F.M."/>
        </authorList>
    </citation>
    <scope>NUCLEOTIDE SEQUENCE</scope>
    <source>
        <strain evidence="1">UP504</strain>
    </source>
</reference>
<evidence type="ECO:0008006" key="3">
    <source>
        <dbReference type="Google" id="ProtNLM"/>
    </source>
</evidence>
<dbReference type="GO" id="GO:0030246">
    <property type="term" value="F:carbohydrate binding"/>
    <property type="evidence" value="ECO:0007669"/>
    <property type="project" value="InterPro"/>
</dbReference>
<dbReference type="InterPro" id="IPR014718">
    <property type="entry name" value="GH-type_carb-bd"/>
</dbReference>
<dbReference type="GO" id="GO:0006006">
    <property type="term" value="P:glucose metabolic process"/>
    <property type="evidence" value="ECO:0007669"/>
    <property type="project" value="TreeGrafter"/>
</dbReference>
<protein>
    <recommendedName>
        <fullName evidence="3">Galactose mutarotase-like protein</fullName>
    </recommendedName>
</protein>
<dbReference type="InterPro" id="IPR008183">
    <property type="entry name" value="Aldose_1/G6P_1-epimerase"/>
</dbReference>
<gene>
    <name evidence="1" type="ORF">BS47DRAFT_1294915</name>
</gene>
<dbReference type="EMBL" id="MU128959">
    <property type="protein sequence ID" value="KAF9514624.1"/>
    <property type="molecule type" value="Genomic_DNA"/>
</dbReference>
<dbReference type="SUPFAM" id="SSF74650">
    <property type="entry name" value="Galactose mutarotase-like"/>
    <property type="match status" value="1"/>
</dbReference>